<dbReference type="InterPro" id="IPR009908">
    <property type="entry name" value="Methylamine_util_MauE"/>
</dbReference>
<evidence type="ECO:0000256" key="6">
    <source>
        <dbReference type="SAM" id="Phobius"/>
    </source>
</evidence>
<reference evidence="8 9" key="1">
    <citation type="submission" date="2017-10" db="EMBL/GenBank/DDBJ databases">
        <title>Sequencing the genomes of 1000 actinobacteria strains.</title>
        <authorList>
            <person name="Klenk H.-P."/>
        </authorList>
    </citation>
    <scope>NUCLEOTIDE SEQUENCE [LARGE SCALE GENOMIC DNA]</scope>
    <source>
        <strain evidence="8 9">DSM 46092</strain>
    </source>
</reference>
<evidence type="ECO:0000313" key="9">
    <source>
        <dbReference type="Proteomes" id="UP000243542"/>
    </source>
</evidence>
<keyword evidence="9" id="KW-1185">Reference proteome</keyword>
<evidence type="ECO:0000256" key="2">
    <source>
        <dbReference type="ARBA" id="ARBA00022692"/>
    </source>
</evidence>
<keyword evidence="3 6" id="KW-1133">Transmembrane helix</keyword>
<feature type="transmembrane region" description="Helical" evidence="6">
    <location>
        <begin position="81"/>
        <end position="102"/>
    </location>
</feature>
<comment type="caution">
    <text evidence="8">The sequence shown here is derived from an EMBL/GenBank/DDBJ whole genome shotgun (WGS) entry which is preliminary data.</text>
</comment>
<dbReference type="Proteomes" id="UP000243542">
    <property type="component" value="Unassembled WGS sequence"/>
</dbReference>
<dbReference type="UniPathway" id="UPA00895"/>
<feature type="transmembrane region" description="Helical" evidence="6">
    <location>
        <begin position="12"/>
        <end position="34"/>
    </location>
</feature>
<name>A0A2A9F715_9PSEU</name>
<evidence type="ECO:0000256" key="1">
    <source>
        <dbReference type="ARBA" id="ARBA00004141"/>
    </source>
</evidence>
<proteinExistence type="predicted"/>
<organism evidence="8 9">
    <name type="scientific">Amycolatopsis sulphurea</name>
    <dbReference type="NCBI Taxonomy" id="76022"/>
    <lineage>
        <taxon>Bacteria</taxon>
        <taxon>Bacillati</taxon>
        <taxon>Actinomycetota</taxon>
        <taxon>Actinomycetes</taxon>
        <taxon>Pseudonocardiales</taxon>
        <taxon>Pseudonocardiaceae</taxon>
        <taxon>Amycolatopsis</taxon>
    </lineage>
</organism>
<protein>
    <submittedName>
        <fullName evidence="8">Methylamine utilization protein MauE</fullName>
    </submittedName>
</protein>
<evidence type="ECO:0000256" key="4">
    <source>
        <dbReference type="ARBA" id="ARBA00023136"/>
    </source>
</evidence>
<accession>A0A2A9F715</accession>
<feature type="domain" description="Methylamine utilisation protein MauE" evidence="7">
    <location>
        <begin position="13"/>
        <end position="144"/>
    </location>
</feature>
<feature type="transmembrane region" description="Helical" evidence="6">
    <location>
        <begin position="54"/>
        <end position="74"/>
    </location>
</feature>
<evidence type="ECO:0000313" key="8">
    <source>
        <dbReference type="EMBL" id="PFG47134.1"/>
    </source>
</evidence>
<dbReference type="Pfam" id="PF07291">
    <property type="entry name" value="MauE"/>
    <property type="match status" value="1"/>
</dbReference>
<gene>
    <name evidence="8" type="ORF">ATK36_2154</name>
</gene>
<keyword evidence="4 6" id="KW-0472">Membrane</keyword>
<evidence type="ECO:0000256" key="5">
    <source>
        <dbReference type="SAM" id="MobiDB-lite"/>
    </source>
</evidence>
<dbReference type="GO" id="GO:0030416">
    <property type="term" value="P:methylamine metabolic process"/>
    <property type="evidence" value="ECO:0007669"/>
    <property type="project" value="InterPro"/>
</dbReference>
<evidence type="ECO:0000259" key="7">
    <source>
        <dbReference type="Pfam" id="PF07291"/>
    </source>
</evidence>
<dbReference type="GO" id="GO:0016020">
    <property type="term" value="C:membrane"/>
    <property type="evidence" value="ECO:0007669"/>
    <property type="project" value="UniProtKB-SubCell"/>
</dbReference>
<comment type="subcellular location">
    <subcellularLocation>
        <location evidence="1">Membrane</location>
        <topology evidence="1">Multi-pass membrane protein</topology>
    </subcellularLocation>
</comment>
<dbReference type="AlphaFoldDB" id="A0A2A9F715"/>
<dbReference type="EMBL" id="PDJK01000002">
    <property type="protein sequence ID" value="PFG47134.1"/>
    <property type="molecule type" value="Genomic_DNA"/>
</dbReference>
<dbReference type="RefSeq" id="WP_170069684.1">
    <property type="nucleotide sequence ID" value="NZ_JBIAKZ010000015.1"/>
</dbReference>
<sequence>MRVRRLPQPVLDTIGTLARLGLAAVWLVSGGLKIADPGQTYLAVQAYDVLPHVLVRPVATALPLLELVLGLLLLVGLATRWVAGATLVLLAVLIAGIAQSWARGLSIDCGCFGGGGQVATGQTAYPQEILRDVGFAVLAVWLLVRPRTWLSLDGWLGWGRGGNGDAGGNSASAPDDYSTNIAEGN</sequence>
<feature type="region of interest" description="Disordered" evidence="5">
    <location>
        <begin position="166"/>
        <end position="185"/>
    </location>
</feature>
<evidence type="ECO:0000256" key="3">
    <source>
        <dbReference type="ARBA" id="ARBA00022989"/>
    </source>
</evidence>
<keyword evidence="2 6" id="KW-0812">Transmembrane</keyword>